<feature type="transmembrane region" description="Helical" evidence="1">
    <location>
        <begin position="12"/>
        <end position="34"/>
    </location>
</feature>
<sequence length="102" mass="11699">MSLKSIFLRNAFELVFYICNAFLCLALLWSSFMIQKGKTVKNLWCSFLVDWAILCLPFCGVRIAIMQWHLWMCSCLESLVLFSTGTEFLDAIAHRDALPPGE</sequence>
<evidence type="ECO:0000313" key="2">
    <source>
        <dbReference type="EMBL" id="JAD90206.1"/>
    </source>
</evidence>
<protein>
    <submittedName>
        <fullName evidence="2">Uncharacterized protein</fullName>
    </submittedName>
</protein>
<accession>A0A0A9DQY4</accession>
<keyword evidence="1" id="KW-1133">Transmembrane helix</keyword>
<dbReference type="AlphaFoldDB" id="A0A0A9DQY4"/>
<keyword evidence="1" id="KW-0472">Membrane</keyword>
<reference evidence="2" key="1">
    <citation type="submission" date="2014-09" db="EMBL/GenBank/DDBJ databases">
        <authorList>
            <person name="Magalhaes I.L.F."/>
            <person name="Oliveira U."/>
            <person name="Santos F.R."/>
            <person name="Vidigal T.H.D.A."/>
            <person name="Brescovit A.D."/>
            <person name="Santos A.J."/>
        </authorList>
    </citation>
    <scope>NUCLEOTIDE SEQUENCE</scope>
    <source>
        <tissue evidence="2">Shoot tissue taken approximately 20 cm above the soil surface</tissue>
    </source>
</reference>
<name>A0A0A9DQY4_ARUDO</name>
<proteinExistence type="predicted"/>
<evidence type="ECO:0000256" key="1">
    <source>
        <dbReference type="SAM" id="Phobius"/>
    </source>
</evidence>
<reference evidence="2" key="2">
    <citation type="journal article" date="2015" name="Data Brief">
        <title>Shoot transcriptome of the giant reed, Arundo donax.</title>
        <authorList>
            <person name="Barrero R.A."/>
            <person name="Guerrero F.D."/>
            <person name="Moolhuijzen P."/>
            <person name="Goolsby J.A."/>
            <person name="Tidwell J."/>
            <person name="Bellgard S.E."/>
            <person name="Bellgard M.I."/>
        </authorList>
    </citation>
    <scope>NUCLEOTIDE SEQUENCE</scope>
    <source>
        <tissue evidence="2">Shoot tissue taken approximately 20 cm above the soil surface</tissue>
    </source>
</reference>
<feature type="transmembrane region" description="Helical" evidence="1">
    <location>
        <begin position="46"/>
        <end position="65"/>
    </location>
</feature>
<dbReference type="EMBL" id="GBRH01207689">
    <property type="protein sequence ID" value="JAD90206.1"/>
    <property type="molecule type" value="Transcribed_RNA"/>
</dbReference>
<organism evidence="2">
    <name type="scientific">Arundo donax</name>
    <name type="common">Giant reed</name>
    <name type="synonym">Donax arundinaceus</name>
    <dbReference type="NCBI Taxonomy" id="35708"/>
    <lineage>
        <taxon>Eukaryota</taxon>
        <taxon>Viridiplantae</taxon>
        <taxon>Streptophyta</taxon>
        <taxon>Embryophyta</taxon>
        <taxon>Tracheophyta</taxon>
        <taxon>Spermatophyta</taxon>
        <taxon>Magnoliopsida</taxon>
        <taxon>Liliopsida</taxon>
        <taxon>Poales</taxon>
        <taxon>Poaceae</taxon>
        <taxon>PACMAD clade</taxon>
        <taxon>Arundinoideae</taxon>
        <taxon>Arundineae</taxon>
        <taxon>Arundo</taxon>
    </lineage>
</organism>
<keyword evidence="1" id="KW-0812">Transmembrane</keyword>